<evidence type="ECO:0000256" key="2">
    <source>
        <dbReference type="ARBA" id="ARBA00022475"/>
    </source>
</evidence>
<keyword evidence="3 7" id="KW-0812">Transmembrane</keyword>
<feature type="transmembrane region" description="Helical" evidence="7">
    <location>
        <begin position="158"/>
        <end position="175"/>
    </location>
</feature>
<dbReference type="EMBL" id="JAFEJA010000001">
    <property type="protein sequence ID" value="MBM9618787.1"/>
    <property type="molecule type" value="Genomic_DNA"/>
</dbReference>
<protein>
    <submittedName>
        <fullName evidence="9">MFS transporter</fullName>
    </submittedName>
</protein>
<feature type="transmembrane region" description="Helical" evidence="7">
    <location>
        <begin position="267"/>
        <end position="286"/>
    </location>
</feature>
<dbReference type="InterPro" id="IPR050189">
    <property type="entry name" value="MFS_Efflux_Transporters"/>
</dbReference>
<feature type="transmembrane region" description="Helical" evidence="7">
    <location>
        <begin position="292"/>
        <end position="312"/>
    </location>
</feature>
<dbReference type="NCBIfam" id="NF033135">
    <property type="entry name" value="cmx_cmrA"/>
    <property type="match status" value="1"/>
</dbReference>
<evidence type="ECO:0000259" key="8">
    <source>
        <dbReference type="PROSITE" id="PS50850"/>
    </source>
</evidence>
<feature type="transmembrane region" description="Helical" evidence="7">
    <location>
        <begin position="69"/>
        <end position="87"/>
    </location>
</feature>
<dbReference type="PANTHER" id="PTHR43124">
    <property type="entry name" value="PURINE EFFLUX PUMP PBUE"/>
    <property type="match status" value="1"/>
</dbReference>
<feature type="transmembrane region" description="Helical" evidence="7">
    <location>
        <begin position="324"/>
        <end position="346"/>
    </location>
</feature>
<feature type="transmembrane region" description="Helical" evidence="7">
    <location>
        <begin position="130"/>
        <end position="152"/>
    </location>
</feature>
<feature type="transmembrane region" description="Helical" evidence="7">
    <location>
        <begin position="237"/>
        <end position="255"/>
    </location>
</feature>
<evidence type="ECO:0000256" key="6">
    <source>
        <dbReference type="SAM" id="MobiDB-lite"/>
    </source>
</evidence>
<feature type="transmembrane region" description="Helical" evidence="7">
    <location>
        <begin position="358"/>
        <end position="376"/>
    </location>
</feature>
<proteinExistence type="predicted"/>
<keyword evidence="10" id="KW-1185">Reference proteome</keyword>
<name>A0ABS2UML2_9ACTN</name>
<accession>A0ABS2UML2</accession>
<feature type="region of interest" description="Disordered" evidence="6">
    <location>
        <begin position="381"/>
        <end position="408"/>
    </location>
</feature>
<keyword evidence="4 7" id="KW-1133">Transmembrane helix</keyword>
<dbReference type="PANTHER" id="PTHR43124:SF3">
    <property type="entry name" value="CHLORAMPHENICOL EFFLUX PUMP RV0191"/>
    <property type="match status" value="1"/>
</dbReference>
<evidence type="ECO:0000256" key="5">
    <source>
        <dbReference type="ARBA" id="ARBA00023136"/>
    </source>
</evidence>
<feature type="transmembrane region" description="Helical" evidence="7">
    <location>
        <begin position="205"/>
        <end position="225"/>
    </location>
</feature>
<dbReference type="RefSeq" id="WP_205373018.1">
    <property type="nucleotide sequence ID" value="NZ_JAFEJA010000001.1"/>
</dbReference>
<keyword evidence="2" id="KW-1003">Cell membrane</keyword>
<gene>
    <name evidence="9" type="ORF">JE024_08475</name>
</gene>
<sequence length="408" mass="40050">MPVLLPVLALAVFAQGTSEFMLSGLVPGIAEDLSVSTGSAASLTSAYAIGMVLGAPPMAALSARWPRRLALALFLSVFVAVHVAGALTTSFPLLFATRVVAAVANAGFLAVAMSVATATAAPERQTRATAVLLSGVTLSIVAGVPGGALLGAWAGWRAVFWAVALLCLPALALVLRSAPADACGGRDVPVATELRALASRPVREALLLAAAVNGATFAVFAYLAVIATGPAGLPGGAVPALLAAFGAGAFAGVVTTGRTGDGRLGRGLRLTLCALPAGWAAVALAGERPVPLFLLATALGGLSFGAGSALVGRVMRVASPGAPALSGAFATVALNTGAVAGPLLAGAVTGATGDARDAAWVSTALASAAALLVVAVRRRDGRGPEGRGATDGGPTDVRPVRRPAPEDA</sequence>
<evidence type="ECO:0000256" key="7">
    <source>
        <dbReference type="SAM" id="Phobius"/>
    </source>
</evidence>
<organism evidence="9 10">
    <name type="scientific">Streptomyces zhihengii</name>
    <dbReference type="NCBI Taxonomy" id="1818004"/>
    <lineage>
        <taxon>Bacteria</taxon>
        <taxon>Bacillati</taxon>
        <taxon>Actinomycetota</taxon>
        <taxon>Actinomycetes</taxon>
        <taxon>Kitasatosporales</taxon>
        <taxon>Streptomycetaceae</taxon>
        <taxon>Streptomyces</taxon>
    </lineage>
</organism>
<evidence type="ECO:0000313" key="10">
    <source>
        <dbReference type="Proteomes" id="UP000664109"/>
    </source>
</evidence>
<feature type="domain" description="Major facilitator superfamily (MFS) profile" evidence="8">
    <location>
        <begin position="4"/>
        <end position="381"/>
    </location>
</feature>
<dbReference type="InterPro" id="IPR036259">
    <property type="entry name" value="MFS_trans_sf"/>
</dbReference>
<evidence type="ECO:0000313" key="9">
    <source>
        <dbReference type="EMBL" id="MBM9618787.1"/>
    </source>
</evidence>
<dbReference type="SUPFAM" id="SSF103473">
    <property type="entry name" value="MFS general substrate transporter"/>
    <property type="match status" value="1"/>
</dbReference>
<dbReference type="Proteomes" id="UP000664109">
    <property type="component" value="Unassembled WGS sequence"/>
</dbReference>
<evidence type="ECO:0000256" key="1">
    <source>
        <dbReference type="ARBA" id="ARBA00004651"/>
    </source>
</evidence>
<dbReference type="Pfam" id="PF07690">
    <property type="entry name" value="MFS_1"/>
    <property type="match status" value="1"/>
</dbReference>
<dbReference type="PROSITE" id="PS50850">
    <property type="entry name" value="MFS"/>
    <property type="match status" value="1"/>
</dbReference>
<dbReference type="CDD" id="cd17324">
    <property type="entry name" value="MFS_NepI_like"/>
    <property type="match status" value="1"/>
</dbReference>
<keyword evidence="5 7" id="KW-0472">Membrane</keyword>
<reference evidence="9 10" key="1">
    <citation type="journal article" date="2016" name="Arch. Microbiol.">
        <title>Streptomyces zhihengii sp. nov., isolated from rhizospheric soil of Psammosilene tunicoides.</title>
        <authorList>
            <person name="Huang M.J."/>
            <person name="Fei J.J."/>
            <person name="Salam N."/>
            <person name="Kim C.J."/>
            <person name="Hozzein W.N."/>
            <person name="Xiao M."/>
            <person name="Huang H.Q."/>
            <person name="Li W.J."/>
        </authorList>
    </citation>
    <scope>NUCLEOTIDE SEQUENCE [LARGE SCALE GENOMIC DNA]</scope>
    <source>
        <strain evidence="9 10">YIM T102</strain>
    </source>
</reference>
<dbReference type="InterPro" id="IPR020846">
    <property type="entry name" value="MFS_dom"/>
</dbReference>
<dbReference type="InterPro" id="IPR011701">
    <property type="entry name" value="MFS"/>
</dbReference>
<comment type="caution">
    <text evidence="9">The sequence shown here is derived from an EMBL/GenBank/DDBJ whole genome shotgun (WGS) entry which is preliminary data.</text>
</comment>
<feature type="transmembrane region" description="Helical" evidence="7">
    <location>
        <begin position="38"/>
        <end position="57"/>
    </location>
</feature>
<evidence type="ECO:0000256" key="3">
    <source>
        <dbReference type="ARBA" id="ARBA00022692"/>
    </source>
</evidence>
<evidence type="ECO:0000256" key="4">
    <source>
        <dbReference type="ARBA" id="ARBA00022989"/>
    </source>
</evidence>
<feature type="transmembrane region" description="Helical" evidence="7">
    <location>
        <begin position="93"/>
        <end position="118"/>
    </location>
</feature>
<comment type="subcellular location">
    <subcellularLocation>
        <location evidence="1">Cell membrane</location>
        <topology evidence="1">Multi-pass membrane protein</topology>
    </subcellularLocation>
</comment>
<dbReference type="Gene3D" id="1.20.1250.20">
    <property type="entry name" value="MFS general substrate transporter like domains"/>
    <property type="match status" value="1"/>
</dbReference>